<dbReference type="AlphaFoldDB" id="A0A212L8B8"/>
<dbReference type="EMBL" id="FMJC01000002">
    <property type="protein sequence ID" value="SCM73823.1"/>
    <property type="molecule type" value="Genomic_DNA"/>
</dbReference>
<dbReference type="RefSeq" id="WP_179980865.1">
    <property type="nucleotide sequence ID" value="NZ_LT608333.1"/>
</dbReference>
<protein>
    <submittedName>
        <fullName evidence="2">Putative 2-hydroxyglutaryl-CoA dehydratase (HgdB-like)</fullName>
    </submittedName>
</protein>
<proteinExistence type="inferred from homology"/>
<gene>
    <name evidence="2" type="primary">yjiM</name>
    <name evidence="2" type="ORF">KL86DES1_21543</name>
</gene>
<dbReference type="InterPro" id="IPR010327">
    <property type="entry name" value="FldB/FldC_alpha/beta"/>
</dbReference>
<dbReference type="Gene3D" id="3.40.50.11890">
    <property type="match status" value="1"/>
</dbReference>
<dbReference type="Pfam" id="PF06050">
    <property type="entry name" value="HGD-D"/>
    <property type="match status" value="1"/>
</dbReference>
<dbReference type="PANTHER" id="PTHR30548">
    <property type="entry name" value="2-HYDROXYGLUTARYL-COA DEHYDRATASE, D-COMPONENT-RELATED"/>
    <property type="match status" value="1"/>
</dbReference>
<comment type="similarity">
    <text evidence="1">Belongs to the FldB/FldC dehydratase alpha/beta subunit family.</text>
</comment>
<evidence type="ECO:0000256" key="1">
    <source>
        <dbReference type="ARBA" id="ARBA00005806"/>
    </source>
</evidence>
<name>A0A212L8B8_9BACT</name>
<evidence type="ECO:0000313" key="2">
    <source>
        <dbReference type="EMBL" id="SCM73823.1"/>
    </source>
</evidence>
<organism evidence="2">
    <name type="scientific">uncultured Desulfovibrio sp</name>
    <dbReference type="NCBI Taxonomy" id="167968"/>
    <lineage>
        <taxon>Bacteria</taxon>
        <taxon>Pseudomonadati</taxon>
        <taxon>Thermodesulfobacteriota</taxon>
        <taxon>Desulfovibrionia</taxon>
        <taxon>Desulfovibrionales</taxon>
        <taxon>Desulfovibrionaceae</taxon>
        <taxon>Desulfovibrio</taxon>
        <taxon>environmental samples</taxon>
    </lineage>
</organism>
<dbReference type="PANTHER" id="PTHR30548:SF6">
    <property type="entry name" value="DEHYDRATASE SUBUNIT YJIM-RELATED"/>
    <property type="match status" value="1"/>
</dbReference>
<accession>A0A212L8B8</accession>
<dbReference type="Gene3D" id="1.20.1270.370">
    <property type="match status" value="1"/>
</dbReference>
<dbReference type="Gene3D" id="3.40.50.11900">
    <property type="match status" value="1"/>
</dbReference>
<reference evidence="2" key="1">
    <citation type="submission" date="2016-08" db="EMBL/GenBank/DDBJ databases">
        <authorList>
            <person name="Seilhamer J.J."/>
        </authorList>
    </citation>
    <scope>NUCLEOTIDE SEQUENCE</scope>
    <source>
        <strain evidence="2">86-1</strain>
    </source>
</reference>
<dbReference type="NCBIfam" id="NF040772">
    <property type="entry name" value="double_cubane"/>
    <property type="match status" value="1"/>
</dbReference>
<dbReference type="InterPro" id="IPR047678">
    <property type="entry name" value="YjiM-like"/>
</dbReference>
<sequence length="379" mass="41913">MKCASFDKITTAFEKNVLNLTEAKEKGKKVVGQFCLYSPSEIALAAGAIPVSLCGTKNDSIPAAEEILPRSLCPLIKSSFGFALKDSCPYLAAADIVVADTTCDGKKKMYELLAPYKPIALLQLPQIQDNDALNYWRNQFEGLVRRLEQEFDVKISDAKLRDAIRLMNRERLALKAVMDLAQRKPSPVTGVELVEIAFKTSFFPDKEVGIAMLEDLAEEMGRLADAGQGATSPEAPRILLTGVPVGLGSHKVVRLIEECGGSVVCLDNCSAYKKTRVMMEEDGDPLTVMARRYLDVPCAVMSPNPNRYDALRQMASDFSVDAVVDLTWQGCQTYAVEAWTLKKFVQNDLGLPYLQVETDYSETDTEQLKVRVEAFLEML</sequence>